<dbReference type="AlphaFoldDB" id="A0ABD0TBM6"/>
<dbReference type="SMART" id="SM00408">
    <property type="entry name" value="IGc2"/>
    <property type="match status" value="4"/>
</dbReference>
<dbReference type="EMBL" id="JBEDNZ010000007">
    <property type="protein sequence ID" value="KAL0840684.1"/>
    <property type="molecule type" value="Genomic_DNA"/>
</dbReference>
<dbReference type="InterPro" id="IPR013098">
    <property type="entry name" value="Ig_I-set"/>
</dbReference>
<evidence type="ECO:0000256" key="9">
    <source>
        <dbReference type="ARBA" id="ARBA00068688"/>
    </source>
</evidence>
<evidence type="ECO:0000256" key="2">
    <source>
        <dbReference type="ARBA" id="ARBA00022525"/>
    </source>
</evidence>
<evidence type="ECO:0000256" key="3">
    <source>
        <dbReference type="ARBA" id="ARBA00022729"/>
    </source>
</evidence>
<dbReference type="SUPFAM" id="SSF48726">
    <property type="entry name" value="Immunoglobulin"/>
    <property type="match status" value="4"/>
</dbReference>
<evidence type="ECO:0000256" key="8">
    <source>
        <dbReference type="ARBA" id="ARBA00061228"/>
    </source>
</evidence>
<dbReference type="InterPro" id="IPR013783">
    <property type="entry name" value="Ig-like_fold"/>
</dbReference>
<dbReference type="FunFam" id="2.60.40.10:FF:000032">
    <property type="entry name" value="palladin isoform X1"/>
    <property type="match status" value="1"/>
</dbReference>
<keyword evidence="5" id="KW-1015">Disulfide bond</keyword>
<accession>A0ABD0TBM6</accession>
<comment type="subcellular location">
    <subcellularLocation>
        <location evidence="1">Secreted</location>
    </subcellularLocation>
</comment>
<keyword evidence="3 10" id="KW-0732">Signal</keyword>
<gene>
    <name evidence="12" type="ORF">ABMA28_015878</name>
</gene>
<comment type="similarity">
    <text evidence="8">Belongs to the hemolin family.</text>
</comment>
<dbReference type="GO" id="GO:0005576">
    <property type="term" value="C:extracellular region"/>
    <property type="evidence" value="ECO:0007669"/>
    <property type="project" value="UniProtKB-SubCell"/>
</dbReference>
<feature type="domain" description="Ig-like" evidence="11">
    <location>
        <begin position="26"/>
        <end position="117"/>
    </location>
</feature>
<sequence length="418" mass="45882">MAFKCGYIAFVALLALGLSHAQKQAPVLKDAPQEVLFRVGGSGQPLKLDCDVESGANSDVTSFQWYKDGKKVDPKADSRIEQTGGSLKFKDPKNEDEGKYHCLATSSAGVASTRVISVKRAYINAPKLSTKRIKPVEGKPFKLDCAIPESYPKPTIEWKKQSSADSSKTQTVADGRITISPEGDLYFSNATEKDVSTEYKYVCVAKSPAVDGEVPLAEHFVEGLEKNPSPDNEVVQQYVTPNGATAKVGDVTLLYCIYGGSPLAHPDWYKDGVNVNNSPDDRVTRYNRSKGKRLLIKETLLEDEGEYKCVIDNEVGNVQNYTFRLNIVSAPKFVSKPEKRVQAKEGDDLFLPCEVQAKPEGKVSWTHNAEPVALSRRVVFSNKGLTINKVQKSDSGYYGCKAVNSIGDDYVETFVQVA</sequence>
<name>A0ABD0TBM6_LOXSC</name>
<feature type="signal peptide" evidence="10">
    <location>
        <begin position="1"/>
        <end position="21"/>
    </location>
</feature>
<dbReference type="InterPro" id="IPR036179">
    <property type="entry name" value="Ig-like_dom_sf"/>
</dbReference>
<evidence type="ECO:0000256" key="6">
    <source>
        <dbReference type="ARBA" id="ARBA00023180"/>
    </source>
</evidence>
<evidence type="ECO:0000313" key="13">
    <source>
        <dbReference type="Proteomes" id="UP001549921"/>
    </source>
</evidence>
<dbReference type="PANTHER" id="PTHR12231:SF253">
    <property type="entry name" value="DPR-INTERACTING PROTEIN ETA, ISOFORM B-RELATED"/>
    <property type="match status" value="1"/>
</dbReference>
<feature type="domain" description="Ig-like" evidence="11">
    <location>
        <begin position="230"/>
        <end position="326"/>
    </location>
</feature>
<reference evidence="12 13" key="1">
    <citation type="submission" date="2024-06" db="EMBL/GenBank/DDBJ databases">
        <title>A chromosome-level genome assembly of beet webworm, Loxostege sticticalis.</title>
        <authorList>
            <person name="Zhang Y."/>
        </authorList>
    </citation>
    <scope>NUCLEOTIDE SEQUENCE [LARGE SCALE GENOMIC DNA]</scope>
    <source>
        <strain evidence="12">AQ028</strain>
        <tissue evidence="12">Male pupae</tissue>
    </source>
</reference>
<evidence type="ECO:0000256" key="7">
    <source>
        <dbReference type="ARBA" id="ARBA00023319"/>
    </source>
</evidence>
<organism evidence="12 13">
    <name type="scientific">Loxostege sticticalis</name>
    <name type="common">Beet webworm moth</name>
    <dbReference type="NCBI Taxonomy" id="481309"/>
    <lineage>
        <taxon>Eukaryota</taxon>
        <taxon>Metazoa</taxon>
        <taxon>Ecdysozoa</taxon>
        <taxon>Arthropoda</taxon>
        <taxon>Hexapoda</taxon>
        <taxon>Insecta</taxon>
        <taxon>Pterygota</taxon>
        <taxon>Neoptera</taxon>
        <taxon>Endopterygota</taxon>
        <taxon>Lepidoptera</taxon>
        <taxon>Glossata</taxon>
        <taxon>Ditrysia</taxon>
        <taxon>Pyraloidea</taxon>
        <taxon>Crambidae</taxon>
        <taxon>Pyraustinae</taxon>
        <taxon>Loxostege</taxon>
    </lineage>
</organism>
<feature type="chain" id="PRO_5044838763" description="Hemolin" evidence="10">
    <location>
        <begin position="22"/>
        <end position="418"/>
    </location>
</feature>
<evidence type="ECO:0000256" key="1">
    <source>
        <dbReference type="ARBA" id="ARBA00004613"/>
    </source>
</evidence>
<evidence type="ECO:0000256" key="5">
    <source>
        <dbReference type="ARBA" id="ARBA00023157"/>
    </source>
</evidence>
<dbReference type="PANTHER" id="PTHR12231">
    <property type="entry name" value="CTX-RELATED TYPE I TRANSMEMBRANE PROTEIN"/>
    <property type="match status" value="1"/>
</dbReference>
<protein>
    <recommendedName>
        <fullName evidence="9">Hemolin</fullName>
    </recommendedName>
</protein>
<dbReference type="Proteomes" id="UP001549921">
    <property type="component" value="Unassembled WGS sequence"/>
</dbReference>
<dbReference type="SMART" id="SM00409">
    <property type="entry name" value="IG"/>
    <property type="match status" value="4"/>
</dbReference>
<dbReference type="InterPro" id="IPR003599">
    <property type="entry name" value="Ig_sub"/>
</dbReference>
<dbReference type="Pfam" id="PF13927">
    <property type="entry name" value="Ig_3"/>
    <property type="match status" value="1"/>
</dbReference>
<evidence type="ECO:0000259" key="11">
    <source>
        <dbReference type="PROSITE" id="PS50835"/>
    </source>
</evidence>
<dbReference type="Pfam" id="PF07679">
    <property type="entry name" value="I-set"/>
    <property type="match status" value="3"/>
</dbReference>
<keyword evidence="4" id="KW-0677">Repeat</keyword>
<feature type="domain" description="Ig-like" evidence="11">
    <location>
        <begin position="126"/>
        <end position="217"/>
    </location>
</feature>
<evidence type="ECO:0000313" key="12">
    <source>
        <dbReference type="EMBL" id="KAL0840684.1"/>
    </source>
</evidence>
<keyword evidence="2" id="KW-0964">Secreted</keyword>
<dbReference type="Gene3D" id="2.60.40.10">
    <property type="entry name" value="Immunoglobulins"/>
    <property type="match status" value="4"/>
</dbReference>
<keyword evidence="6" id="KW-0325">Glycoprotein</keyword>
<evidence type="ECO:0000256" key="10">
    <source>
        <dbReference type="SAM" id="SignalP"/>
    </source>
</evidence>
<dbReference type="PROSITE" id="PS50835">
    <property type="entry name" value="IG_LIKE"/>
    <property type="match status" value="4"/>
</dbReference>
<evidence type="ECO:0000256" key="4">
    <source>
        <dbReference type="ARBA" id="ARBA00022737"/>
    </source>
</evidence>
<keyword evidence="7" id="KW-0393">Immunoglobulin domain</keyword>
<dbReference type="InterPro" id="IPR007110">
    <property type="entry name" value="Ig-like_dom"/>
</dbReference>
<feature type="domain" description="Ig-like" evidence="11">
    <location>
        <begin position="331"/>
        <end position="418"/>
    </location>
</feature>
<comment type="caution">
    <text evidence="12">The sequence shown here is derived from an EMBL/GenBank/DDBJ whole genome shotgun (WGS) entry which is preliminary data.</text>
</comment>
<proteinExistence type="inferred from homology"/>
<dbReference type="InterPro" id="IPR003598">
    <property type="entry name" value="Ig_sub2"/>
</dbReference>
<dbReference type="InterPro" id="IPR051170">
    <property type="entry name" value="Neural/epithelial_adhesion"/>
</dbReference>